<dbReference type="PANTHER" id="PTHR46072:SF4">
    <property type="entry name" value="AMIDASE C550.07-RELATED"/>
    <property type="match status" value="1"/>
</dbReference>
<dbReference type="SUPFAM" id="SSF75304">
    <property type="entry name" value="Amidase signature (AS) enzymes"/>
    <property type="match status" value="1"/>
</dbReference>
<evidence type="ECO:0000256" key="4">
    <source>
        <dbReference type="ARBA" id="ARBA00022801"/>
    </source>
</evidence>
<dbReference type="EC" id="3.5.1.4" evidence="3"/>
<feature type="active site" description="Charge relay system" evidence="5">
    <location>
        <position position="164"/>
    </location>
</feature>
<feature type="binding site" evidence="6">
    <location>
        <position position="213"/>
    </location>
    <ligand>
        <name>substrate</name>
    </ligand>
</feature>
<accession>A0A1E4S561</accession>
<dbReference type="InterPro" id="IPR023631">
    <property type="entry name" value="Amidase_dom"/>
</dbReference>
<dbReference type="Proteomes" id="UP000094389">
    <property type="component" value="Unassembled WGS sequence"/>
</dbReference>
<protein>
    <recommendedName>
        <fullName evidence="3">amidase</fullName>
        <ecNumber evidence="3">3.5.1.4</ecNumber>
    </recommendedName>
</protein>
<feature type="binding site" evidence="6">
    <location>
        <begin position="260"/>
        <end position="263"/>
    </location>
    <ligand>
        <name>substrate</name>
    </ligand>
</feature>
<dbReference type="GO" id="GO:0004040">
    <property type="term" value="F:amidase activity"/>
    <property type="evidence" value="ECO:0007669"/>
    <property type="project" value="UniProtKB-EC"/>
</dbReference>
<dbReference type="PANTHER" id="PTHR46072">
    <property type="entry name" value="AMIDASE-RELATED-RELATED"/>
    <property type="match status" value="1"/>
</dbReference>
<dbReference type="AlphaFoldDB" id="A0A1E4S561"/>
<dbReference type="InterPro" id="IPR036928">
    <property type="entry name" value="AS_sf"/>
</dbReference>
<organism evidence="8 9">
    <name type="scientific">Cyberlindnera jadinii (strain ATCC 18201 / CBS 1600 / BCRC 20928 / JCM 3617 / NBRC 0987 / NRRL Y-1542)</name>
    <name type="common">Torula yeast</name>
    <name type="synonym">Candida utilis</name>
    <dbReference type="NCBI Taxonomy" id="983966"/>
    <lineage>
        <taxon>Eukaryota</taxon>
        <taxon>Fungi</taxon>
        <taxon>Dikarya</taxon>
        <taxon>Ascomycota</taxon>
        <taxon>Saccharomycotina</taxon>
        <taxon>Saccharomycetes</taxon>
        <taxon>Phaffomycetales</taxon>
        <taxon>Phaffomycetaceae</taxon>
        <taxon>Cyberlindnera</taxon>
    </lineage>
</organism>
<evidence type="ECO:0000313" key="9">
    <source>
        <dbReference type="Proteomes" id="UP000094389"/>
    </source>
</evidence>
<feature type="domain" description="Amidase" evidence="7">
    <location>
        <begin position="109"/>
        <end position="557"/>
    </location>
</feature>
<dbReference type="PROSITE" id="PS00571">
    <property type="entry name" value="AMIDASES"/>
    <property type="match status" value="1"/>
</dbReference>
<evidence type="ECO:0000259" key="7">
    <source>
        <dbReference type="Pfam" id="PF01425"/>
    </source>
</evidence>
<sequence length="571" mass="63090">MTTSKVQFDHKTEKLVSKEPTAYKGDQERYERDWVPLIDSYIKARDDAIPKEYLVPEEFLPEGDLDTADFNATEVPAKILDPKSLAITELTAVELAKKIKEKELSAVQVLTAFIKRATIAHQLTNCAMDIFFEDGLKRAQELDSYYETTGQLVGPLHGIPLSLKEHYNYKGRVTHAGYVSLLGNVSPEFSLTNQILYDLGAVFYIRTSEPQCLMHLDSINNITGRARNAYKISMSPGGSSSGEGALIGMKGSPLGVGSDIGGSIRSPSAFNGIWGLKPSNKIISLDGVIAAPEDTYNEIIGGSLGPMANSPEDLELFMSAYASKKPWTKDVACLPLEWRELETPKPSELTIGICYDDGVVKPHPPVLRALKEVEQKLRAAGVNIVTWEPHRVYEAVEIAYTAYTADGNYAAVNRLAVSGEPLAPLTDYFLRMGKGDRGLTAVEQQFYTNSREVLRQEYLELFNKRGVDFVLAPTYVGVAPKPSTVKYWGYTALWNLLDYTCVTFPSGVFASKELDTPEEIQPRNEYEAYEYGLYDADKADGLPVGLTLAGRRYTEEDALKAGIVVRDALKA</sequence>
<proteinExistence type="inferred from homology"/>
<feature type="active site" description="Acyl-ester intermediate" evidence="5">
    <location>
        <position position="263"/>
    </location>
</feature>
<dbReference type="EMBL" id="KV453927">
    <property type="protein sequence ID" value="ODV74625.1"/>
    <property type="molecule type" value="Genomic_DNA"/>
</dbReference>
<evidence type="ECO:0000256" key="6">
    <source>
        <dbReference type="PIRSR" id="PIRSR001221-2"/>
    </source>
</evidence>
<dbReference type="PIRSF" id="PIRSF001221">
    <property type="entry name" value="Amidase_fungi"/>
    <property type="match status" value="1"/>
</dbReference>
<evidence type="ECO:0000256" key="2">
    <source>
        <dbReference type="ARBA" id="ARBA00009199"/>
    </source>
</evidence>
<feature type="active site" description="Charge relay system" evidence="5">
    <location>
        <position position="239"/>
    </location>
</feature>
<dbReference type="Gene3D" id="3.90.1300.10">
    <property type="entry name" value="Amidase signature (AS) domain"/>
    <property type="match status" value="1"/>
</dbReference>
<dbReference type="GeneID" id="30986983"/>
<feature type="binding site" evidence="6">
    <location>
        <position position="239"/>
    </location>
    <ligand>
        <name>substrate</name>
    </ligand>
</feature>
<evidence type="ECO:0000256" key="5">
    <source>
        <dbReference type="PIRSR" id="PIRSR001221-1"/>
    </source>
</evidence>
<dbReference type="OMA" id="RMTEFAF"/>
<reference evidence="8 9" key="1">
    <citation type="journal article" date="2016" name="Proc. Natl. Acad. Sci. U.S.A.">
        <title>Comparative genomics of biotechnologically important yeasts.</title>
        <authorList>
            <person name="Riley R."/>
            <person name="Haridas S."/>
            <person name="Wolfe K.H."/>
            <person name="Lopes M.R."/>
            <person name="Hittinger C.T."/>
            <person name="Goeker M."/>
            <person name="Salamov A.A."/>
            <person name="Wisecaver J.H."/>
            <person name="Long T.M."/>
            <person name="Calvey C.H."/>
            <person name="Aerts A.L."/>
            <person name="Barry K.W."/>
            <person name="Choi C."/>
            <person name="Clum A."/>
            <person name="Coughlan A.Y."/>
            <person name="Deshpande S."/>
            <person name="Douglass A.P."/>
            <person name="Hanson S.J."/>
            <person name="Klenk H.-P."/>
            <person name="LaButti K.M."/>
            <person name="Lapidus A."/>
            <person name="Lindquist E.A."/>
            <person name="Lipzen A.M."/>
            <person name="Meier-Kolthoff J.P."/>
            <person name="Ohm R.A."/>
            <person name="Otillar R.P."/>
            <person name="Pangilinan J.L."/>
            <person name="Peng Y."/>
            <person name="Rokas A."/>
            <person name="Rosa C.A."/>
            <person name="Scheuner C."/>
            <person name="Sibirny A.A."/>
            <person name="Slot J.C."/>
            <person name="Stielow J.B."/>
            <person name="Sun H."/>
            <person name="Kurtzman C.P."/>
            <person name="Blackwell M."/>
            <person name="Grigoriev I.V."/>
            <person name="Jeffries T.W."/>
        </authorList>
    </citation>
    <scope>NUCLEOTIDE SEQUENCE [LARGE SCALE GENOMIC DNA]</scope>
    <source>
        <strain evidence="9">ATCC 18201 / CBS 1600 / BCRC 20928 / JCM 3617 / NBRC 0987 / NRRL Y-1542</strain>
    </source>
</reference>
<keyword evidence="4" id="KW-0378">Hydrolase</keyword>
<dbReference type="InterPro" id="IPR020556">
    <property type="entry name" value="Amidase_CS"/>
</dbReference>
<evidence type="ECO:0000256" key="3">
    <source>
        <dbReference type="ARBA" id="ARBA00012922"/>
    </source>
</evidence>
<dbReference type="RefSeq" id="XP_020071664.1">
    <property type="nucleotide sequence ID" value="XM_020212587.1"/>
</dbReference>
<keyword evidence="9" id="KW-1185">Reference proteome</keyword>
<comment type="similarity">
    <text evidence="2">Belongs to the amidase family.</text>
</comment>
<gene>
    <name evidence="8" type="ORF">CYBJADRAFT_125374</name>
</gene>
<dbReference type="Pfam" id="PF01425">
    <property type="entry name" value="Amidase"/>
    <property type="match status" value="1"/>
</dbReference>
<evidence type="ECO:0000256" key="1">
    <source>
        <dbReference type="ARBA" id="ARBA00001311"/>
    </source>
</evidence>
<evidence type="ECO:0000313" key="8">
    <source>
        <dbReference type="EMBL" id="ODV74625.1"/>
    </source>
</evidence>
<dbReference type="STRING" id="983966.A0A1E4S561"/>
<comment type="catalytic activity">
    <reaction evidence="1">
        <text>a monocarboxylic acid amide + H2O = a monocarboxylate + NH4(+)</text>
        <dbReference type="Rhea" id="RHEA:12020"/>
        <dbReference type="ChEBI" id="CHEBI:15377"/>
        <dbReference type="ChEBI" id="CHEBI:28938"/>
        <dbReference type="ChEBI" id="CHEBI:35757"/>
        <dbReference type="ChEBI" id="CHEBI:83628"/>
        <dbReference type="EC" id="3.5.1.4"/>
    </reaction>
</comment>
<name>A0A1E4S561_CYBJN</name>
<dbReference type="OrthoDB" id="6428749at2759"/>